<dbReference type="PANTHER" id="PTHR34766:SF1">
    <property type="entry name" value="UPF0449 PROTEIN C19ORF25"/>
    <property type="match status" value="1"/>
</dbReference>
<evidence type="ECO:0000256" key="1">
    <source>
        <dbReference type="ARBA" id="ARBA00006137"/>
    </source>
</evidence>
<gene>
    <name evidence="2" type="ORF">ONE63_010489</name>
</gene>
<name>A0AAV7XGR1_9NEOP</name>
<organism evidence="2 3">
    <name type="scientific">Megalurothrips usitatus</name>
    <name type="common">bean blossom thrips</name>
    <dbReference type="NCBI Taxonomy" id="439358"/>
    <lineage>
        <taxon>Eukaryota</taxon>
        <taxon>Metazoa</taxon>
        <taxon>Ecdysozoa</taxon>
        <taxon>Arthropoda</taxon>
        <taxon>Hexapoda</taxon>
        <taxon>Insecta</taxon>
        <taxon>Pterygota</taxon>
        <taxon>Neoptera</taxon>
        <taxon>Paraneoptera</taxon>
        <taxon>Thysanoptera</taxon>
        <taxon>Terebrantia</taxon>
        <taxon>Thripoidea</taxon>
        <taxon>Thripidae</taxon>
        <taxon>Megalurothrips</taxon>
    </lineage>
</organism>
<dbReference type="Pfam" id="PF15136">
    <property type="entry name" value="UPF0449"/>
    <property type="match status" value="1"/>
</dbReference>
<dbReference type="AlphaFoldDB" id="A0AAV7XGR1"/>
<proteinExistence type="inferred from homology"/>
<accession>A0AAV7XGR1</accession>
<dbReference type="Proteomes" id="UP001075354">
    <property type="component" value="Chromosome 9"/>
</dbReference>
<evidence type="ECO:0000313" key="2">
    <source>
        <dbReference type="EMBL" id="KAJ1523940.1"/>
    </source>
</evidence>
<keyword evidence="3" id="KW-1185">Reference proteome</keyword>
<comment type="similarity">
    <text evidence="1">Belongs to the UPF0449 family.</text>
</comment>
<evidence type="ECO:0000313" key="3">
    <source>
        <dbReference type="Proteomes" id="UP001075354"/>
    </source>
</evidence>
<protein>
    <submittedName>
        <fullName evidence="2">Uncharacterized protein</fullName>
    </submittedName>
</protein>
<reference evidence="2" key="1">
    <citation type="submission" date="2022-12" db="EMBL/GenBank/DDBJ databases">
        <title>Chromosome-level genome assembly of the bean flower thrips Megalurothrips usitatus.</title>
        <authorList>
            <person name="Ma L."/>
            <person name="Liu Q."/>
            <person name="Li H."/>
            <person name="Cai W."/>
        </authorList>
    </citation>
    <scope>NUCLEOTIDE SEQUENCE</scope>
    <source>
        <strain evidence="2">Cailab_2022a</strain>
    </source>
</reference>
<sequence length="107" mass="12237">MFKMKPVIPPRPKIPTVEQIIEDIEHSSTDDSLFQKAINEDSKQDITLQQSDAESVYGKVKEFVETNIALREMLHKLQDQNEALKISDLELKAMADDIRKQALDALQ</sequence>
<dbReference type="InterPro" id="IPR028227">
    <property type="entry name" value="UPF0449"/>
</dbReference>
<comment type="caution">
    <text evidence="2">The sequence shown here is derived from an EMBL/GenBank/DDBJ whole genome shotgun (WGS) entry which is preliminary data.</text>
</comment>
<dbReference type="EMBL" id="JAPTSV010000009">
    <property type="protein sequence ID" value="KAJ1523940.1"/>
    <property type="molecule type" value="Genomic_DNA"/>
</dbReference>
<dbReference type="PANTHER" id="PTHR34766">
    <property type="entry name" value="UPF0449 PROTEIN C19ORF25"/>
    <property type="match status" value="1"/>
</dbReference>